<gene>
    <name evidence="3" type="ORF">NE535_05750</name>
</gene>
<dbReference type="SUPFAM" id="SSF48452">
    <property type="entry name" value="TPR-like"/>
    <property type="match status" value="1"/>
</dbReference>
<sequence>MLLLSVPSRIYRLMSPLMTIFFTAILLTTNIAPAISATSEMSQQDFEAKTTNQKLDYIAWLSPQYPNRAKTLIEQLEVSHQHNSFSDTLYLKLQLVSCFNFIDSGQNEHAVEIAKQGADNTKIMRMDQAKPYFLVCEASAYDFLGKYALSTLINEEAIKLAKQYNQPQALLLGIVTRSLQENINGNFTQASESIKVAKELYPIAKQQLPFWYMVPAPYLKMIMSNLLYSSGDEETALEYAKEILNDPQTNGAIAIVTAFYLARISLSLGDLATAEQYLNQSKQISPEAENQHNQASFNAQTAYIELHLGNLDAAEMAINKSLRHFIDTFDDLKAMRAKRTLSQIYFAQHKDSEALSLMTEIIKQAENSAQYFDLIEFHQILSDYYEQQGQFELALKQQKLKFNAGQKANEQLSNSRIAQIKASREPIENLSNEINASSLMFQAQNVALLSLGIFILLASFVAFIYRKPKSNTPSESVNDPLQQVDAILSKAKQSHYPLTLLLLDTRQMRAVDIAIVQQKIQHTLREQDKILRIEDDRMAILLPFASEEGAQKVISQLTPIIQPYLSVKLNFGSASLQQLDTLESLLKRAELNKLGKLQKQQQGVK</sequence>
<dbReference type="InterPro" id="IPR041617">
    <property type="entry name" value="TPR_MalT"/>
</dbReference>
<dbReference type="InterPro" id="IPR000160">
    <property type="entry name" value="GGDEF_dom"/>
</dbReference>
<dbReference type="RefSeq" id="WP_261297716.1">
    <property type="nucleotide sequence ID" value="NZ_JAMTCD010000005.1"/>
</dbReference>
<dbReference type="InterPro" id="IPR043128">
    <property type="entry name" value="Rev_trsase/Diguanyl_cyclase"/>
</dbReference>
<feature type="domain" description="GGDEF" evidence="2">
    <location>
        <begin position="496"/>
        <end position="605"/>
    </location>
</feature>
<name>A0A9X2WKX2_9GAMM</name>
<dbReference type="Proteomes" id="UP001155546">
    <property type="component" value="Unassembled WGS sequence"/>
</dbReference>
<dbReference type="AlphaFoldDB" id="A0A9X2WKX2"/>
<evidence type="ECO:0000259" key="2">
    <source>
        <dbReference type="PROSITE" id="PS50887"/>
    </source>
</evidence>
<keyword evidence="1" id="KW-0812">Transmembrane</keyword>
<organism evidence="3 4">
    <name type="scientific">Shewanella holmiensis</name>
    <dbReference type="NCBI Taxonomy" id="2952222"/>
    <lineage>
        <taxon>Bacteria</taxon>
        <taxon>Pseudomonadati</taxon>
        <taxon>Pseudomonadota</taxon>
        <taxon>Gammaproteobacteria</taxon>
        <taxon>Alteromonadales</taxon>
        <taxon>Shewanellaceae</taxon>
        <taxon>Shewanella</taxon>
    </lineage>
</organism>
<protein>
    <recommendedName>
        <fullName evidence="2">GGDEF domain-containing protein</fullName>
    </recommendedName>
</protein>
<proteinExistence type="predicted"/>
<keyword evidence="1" id="KW-1133">Transmembrane helix</keyword>
<dbReference type="Gene3D" id="3.30.70.270">
    <property type="match status" value="1"/>
</dbReference>
<dbReference type="Pfam" id="PF17874">
    <property type="entry name" value="TPR_MalT"/>
    <property type="match status" value="1"/>
</dbReference>
<keyword evidence="1" id="KW-0472">Membrane</keyword>
<dbReference type="Gene3D" id="1.25.40.10">
    <property type="entry name" value="Tetratricopeptide repeat domain"/>
    <property type="match status" value="1"/>
</dbReference>
<dbReference type="PROSITE" id="PS50887">
    <property type="entry name" value="GGDEF"/>
    <property type="match status" value="1"/>
</dbReference>
<dbReference type="SUPFAM" id="SSF55073">
    <property type="entry name" value="Nucleotide cyclase"/>
    <property type="match status" value="1"/>
</dbReference>
<comment type="caution">
    <text evidence="3">The sequence shown here is derived from an EMBL/GenBank/DDBJ whole genome shotgun (WGS) entry which is preliminary data.</text>
</comment>
<accession>A0A9X2WKX2</accession>
<reference evidence="3" key="1">
    <citation type="journal article" date="2023" name="Int. J. Syst. Evol. Microbiol.">
        <title>&lt;i&gt;Shewanella septentrionalis&lt;/i&gt; sp. nov. and &lt;i&gt;Shewanella holmiensis&lt;/i&gt; sp. nov., isolated from Baltic Sea water and sediments.</title>
        <authorList>
            <person name="Martin-Rodriguez A.J."/>
            <person name="Thorell K."/>
            <person name="Joffre E."/>
            <person name="Jensie-Markopoulos S."/>
            <person name="Moore E.R.B."/>
            <person name="Sjoling A."/>
        </authorList>
    </citation>
    <scope>NUCLEOTIDE SEQUENCE</scope>
    <source>
        <strain evidence="3">SP1S2-7</strain>
    </source>
</reference>
<dbReference type="InterPro" id="IPR029787">
    <property type="entry name" value="Nucleotide_cyclase"/>
</dbReference>
<dbReference type="EMBL" id="JAMTCD010000005">
    <property type="protein sequence ID" value="MCT7941301.1"/>
    <property type="molecule type" value="Genomic_DNA"/>
</dbReference>
<evidence type="ECO:0000256" key="1">
    <source>
        <dbReference type="SAM" id="Phobius"/>
    </source>
</evidence>
<evidence type="ECO:0000313" key="4">
    <source>
        <dbReference type="Proteomes" id="UP001155546"/>
    </source>
</evidence>
<feature type="transmembrane region" description="Helical" evidence="1">
    <location>
        <begin position="446"/>
        <end position="465"/>
    </location>
</feature>
<dbReference type="InterPro" id="IPR011990">
    <property type="entry name" value="TPR-like_helical_dom_sf"/>
</dbReference>
<evidence type="ECO:0000313" key="3">
    <source>
        <dbReference type="EMBL" id="MCT7941301.1"/>
    </source>
</evidence>
<keyword evidence="4" id="KW-1185">Reference proteome</keyword>